<dbReference type="EMBL" id="VHSH01000003">
    <property type="protein sequence ID" value="TQV80530.1"/>
    <property type="molecule type" value="Genomic_DNA"/>
</dbReference>
<accession>A0A545TTI6</accession>
<keyword evidence="1" id="KW-0732">Signal</keyword>
<gene>
    <name evidence="2" type="ORF">FKG95_10150</name>
</gene>
<evidence type="ECO:0000256" key="1">
    <source>
        <dbReference type="SAM" id="SignalP"/>
    </source>
</evidence>
<dbReference type="Proteomes" id="UP000315252">
    <property type="component" value="Unassembled WGS sequence"/>
</dbReference>
<feature type="signal peptide" evidence="1">
    <location>
        <begin position="1"/>
        <end position="21"/>
    </location>
</feature>
<comment type="caution">
    <text evidence="2">The sequence shown here is derived from an EMBL/GenBank/DDBJ whole genome shotgun (WGS) entry which is preliminary data.</text>
</comment>
<keyword evidence="3" id="KW-1185">Reference proteome</keyword>
<organism evidence="2 3">
    <name type="scientific">Denitrobaculum tricleocarpae</name>
    <dbReference type="NCBI Taxonomy" id="2591009"/>
    <lineage>
        <taxon>Bacteria</taxon>
        <taxon>Pseudomonadati</taxon>
        <taxon>Pseudomonadota</taxon>
        <taxon>Alphaproteobacteria</taxon>
        <taxon>Rhodospirillales</taxon>
        <taxon>Rhodospirillaceae</taxon>
        <taxon>Denitrobaculum</taxon>
    </lineage>
</organism>
<name>A0A545TTI6_9PROT</name>
<evidence type="ECO:0008006" key="4">
    <source>
        <dbReference type="Google" id="ProtNLM"/>
    </source>
</evidence>
<dbReference type="RefSeq" id="WP_142896244.1">
    <property type="nucleotide sequence ID" value="NZ_ML660054.1"/>
</dbReference>
<dbReference type="AlphaFoldDB" id="A0A545TTI6"/>
<feature type="chain" id="PRO_5021959372" description="SH3 domain-containing protein" evidence="1">
    <location>
        <begin position="22"/>
        <end position="254"/>
    </location>
</feature>
<protein>
    <recommendedName>
        <fullName evidence="4">SH3 domain-containing protein</fullName>
    </recommendedName>
</protein>
<sequence>MLRIMLLSLVANTLAVPSGFAQIAHDPMNLVGVLDVSGRYDGEPSPVLGVPVDWFAAAWGEEASPKEFTVARDWPLRGSDIDLTEQRIPLSDFLLIETDYEQPHISVFAKQGQWLEVRVKDAPVWIRAESTDKFVPYTTLVSDSLPYLTTSSITFAETPDGPLNEFDFEPSMQGAETKSEFWTPTISVLEVRPNLSETSAGTNSTRRGWIKIQVTDVPHCSALSTKTETTIFEGWIPSHQPDGSVSVWFHSRGC</sequence>
<proteinExistence type="predicted"/>
<reference evidence="2 3" key="1">
    <citation type="submission" date="2019-06" db="EMBL/GenBank/DDBJ databases">
        <title>Whole genome sequence for Rhodospirillaceae sp. R148.</title>
        <authorList>
            <person name="Wang G."/>
        </authorList>
    </citation>
    <scope>NUCLEOTIDE SEQUENCE [LARGE SCALE GENOMIC DNA]</scope>
    <source>
        <strain evidence="2 3">R148</strain>
    </source>
</reference>
<evidence type="ECO:0000313" key="2">
    <source>
        <dbReference type="EMBL" id="TQV80530.1"/>
    </source>
</evidence>
<evidence type="ECO:0000313" key="3">
    <source>
        <dbReference type="Proteomes" id="UP000315252"/>
    </source>
</evidence>